<dbReference type="PROSITE" id="PS51257">
    <property type="entry name" value="PROKAR_LIPOPROTEIN"/>
    <property type="match status" value="1"/>
</dbReference>
<evidence type="ECO:0000256" key="2">
    <source>
        <dbReference type="ARBA" id="ARBA00022679"/>
    </source>
</evidence>
<name>A0A2X3W4H6_9STRE</name>
<dbReference type="EMBL" id="LS483343">
    <property type="protein sequence ID" value="SQF40457.1"/>
    <property type="molecule type" value="Genomic_DNA"/>
</dbReference>
<dbReference type="STRING" id="1123303.GCA_000372425_00554"/>
<evidence type="ECO:0000259" key="6">
    <source>
        <dbReference type="Pfam" id="PF08543"/>
    </source>
</evidence>
<dbReference type="KEGG" id="sfer:NCTC12278_01027"/>
<dbReference type="EC" id="2.7.1.35" evidence="1"/>
<dbReference type="GO" id="GO:0009443">
    <property type="term" value="P:pyridoxal 5'-phosphate salvage"/>
    <property type="evidence" value="ECO:0007669"/>
    <property type="project" value="InterPro"/>
</dbReference>
<dbReference type="AlphaFoldDB" id="A0A2X3W4H6"/>
<evidence type="ECO:0000313" key="7">
    <source>
        <dbReference type="EMBL" id="SQF40457.1"/>
    </source>
</evidence>
<keyword evidence="5" id="KW-0067">ATP-binding</keyword>
<keyword evidence="2 7" id="KW-0808">Transferase</keyword>
<keyword evidence="4 7" id="KW-0418">Kinase</keyword>
<gene>
    <name evidence="7" type="ORF">NCTC12278_01027</name>
</gene>
<protein>
    <recommendedName>
        <fullName evidence="1">pyridoxal kinase</fullName>
        <ecNumber evidence="1">2.7.1.35</ecNumber>
    </recommendedName>
</protein>
<feature type="domain" description="Pyridoxamine kinase/Phosphomethylpyrimidine kinase" evidence="6">
    <location>
        <begin position="78"/>
        <end position="253"/>
    </location>
</feature>
<dbReference type="Gene3D" id="3.40.1190.20">
    <property type="match status" value="1"/>
</dbReference>
<accession>A0A2X3W4H6</accession>
<evidence type="ECO:0000256" key="1">
    <source>
        <dbReference type="ARBA" id="ARBA00012104"/>
    </source>
</evidence>
<dbReference type="PANTHER" id="PTHR10534">
    <property type="entry name" value="PYRIDOXAL KINASE"/>
    <property type="match status" value="1"/>
</dbReference>
<dbReference type="Proteomes" id="UP000249495">
    <property type="component" value="Chromosome 1"/>
</dbReference>
<dbReference type="SUPFAM" id="SSF53613">
    <property type="entry name" value="Ribokinase-like"/>
    <property type="match status" value="1"/>
</dbReference>
<evidence type="ECO:0000256" key="4">
    <source>
        <dbReference type="ARBA" id="ARBA00022777"/>
    </source>
</evidence>
<dbReference type="GO" id="GO:0005829">
    <property type="term" value="C:cytosol"/>
    <property type="evidence" value="ECO:0007669"/>
    <property type="project" value="TreeGrafter"/>
</dbReference>
<keyword evidence="8" id="KW-1185">Reference proteome</keyword>
<dbReference type="InterPro" id="IPR013749">
    <property type="entry name" value="PM/HMP-P_kinase-1"/>
</dbReference>
<dbReference type="PANTHER" id="PTHR10534:SF2">
    <property type="entry name" value="PYRIDOXAL KINASE"/>
    <property type="match status" value="1"/>
</dbReference>
<dbReference type="InterPro" id="IPR029056">
    <property type="entry name" value="Ribokinase-like"/>
</dbReference>
<sequence length="289" mass="31894">MKRVIIANDLPGVGKVALAAAMPLMAACQIEAAPLPTVLLSSHTAGFSPLFSDDYSRGMAEILKIWQDSSYSFDGLVAGYLRSKEQIRLLLDFLERKPLPLFLDPIMADNGSLYQGFTNDQVSEMRRLSRQADLIIPNLTEAALLTETPYLEEGYQPQEIEDLLGKLSQLGPSIVILTGVSFESGKIGLAISQKGQVTYLMSPAYPDHFYGTGDVLTSILAAAYFQGVELIAAAKLALAFLNKSLQTTLALNRDLKFGLCFEPHLGDFIRDYQRLLEERDEKRAFTSVY</sequence>
<evidence type="ECO:0000256" key="5">
    <source>
        <dbReference type="ARBA" id="ARBA00022840"/>
    </source>
</evidence>
<dbReference type="GO" id="GO:0005524">
    <property type="term" value="F:ATP binding"/>
    <property type="evidence" value="ECO:0007669"/>
    <property type="project" value="UniProtKB-KW"/>
</dbReference>
<reference evidence="7 8" key="1">
    <citation type="submission" date="2018-06" db="EMBL/GenBank/DDBJ databases">
        <authorList>
            <consortium name="Pathogen Informatics"/>
            <person name="Doyle S."/>
        </authorList>
    </citation>
    <scope>NUCLEOTIDE SEQUENCE [LARGE SCALE GENOMIC DNA]</scope>
    <source>
        <strain evidence="7 8">NCTC12278</strain>
    </source>
</reference>
<dbReference type="InterPro" id="IPR004625">
    <property type="entry name" value="PyrdxlKinase"/>
</dbReference>
<evidence type="ECO:0000256" key="3">
    <source>
        <dbReference type="ARBA" id="ARBA00022741"/>
    </source>
</evidence>
<proteinExistence type="predicted"/>
<organism evidence="7 8">
    <name type="scientific">Streptococcus ferus</name>
    <dbReference type="NCBI Taxonomy" id="1345"/>
    <lineage>
        <taxon>Bacteria</taxon>
        <taxon>Bacillati</taxon>
        <taxon>Bacillota</taxon>
        <taxon>Bacilli</taxon>
        <taxon>Lactobacillales</taxon>
        <taxon>Streptococcaceae</taxon>
        <taxon>Streptococcus</taxon>
    </lineage>
</organism>
<dbReference type="NCBIfam" id="NF005491">
    <property type="entry name" value="PRK07105.1"/>
    <property type="match status" value="1"/>
</dbReference>
<dbReference type="Pfam" id="PF08543">
    <property type="entry name" value="Phos_pyr_kin"/>
    <property type="match status" value="1"/>
</dbReference>
<keyword evidence="3" id="KW-0547">Nucleotide-binding</keyword>
<evidence type="ECO:0000313" key="8">
    <source>
        <dbReference type="Proteomes" id="UP000249495"/>
    </source>
</evidence>
<dbReference type="GO" id="GO:0008478">
    <property type="term" value="F:pyridoxal kinase activity"/>
    <property type="evidence" value="ECO:0007669"/>
    <property type="project" value="UniProtKB-EC"/>
</dbReference>